<evidence type="ECO:0000256" key="5">
    <source>
        <dbReference type="ARBA" id="ARBA00012438"/>
    </source>
</evidence>
<feature type="domain" description="OmpR/PhoB-type" evidence="32">
    <location>
        <begin position="1"/>
        <end position="96"/>
    </location>
</feature>
<dbReference type="SUPFAM" id="SSF46894">
    <property type="entry name" value="C-terminal effector domain of the bipartite response regulators"/>
    <property type="match status" value="1"/>
</dbReference>
<keyword evidence="24" id="KW-0464">Manganese</keyword>
<dbReference type="PROSITE" id="PS50109">
    <property type="entry name" value="HIS_KIN"/>
    <property type="match status" value="1"/>
</dbReference>
<evidence type="ECO:0000256" key="29">
    <source>
        <dbReference type="SAM" id="Phobius"/>
    </source>
</evidence>
<keyword evidence="23" id="KW-0804">Transcription</keyword>
<gene>
    <name evidence="33" type="primary">mprB</name>
    <name evidence="33" type="ORF">MHEC_10580</name>
</gene>
<dbReference type="FunFam" id="1.10.10.10:FF:000005">
    <property type="entry name" value="Two-component system response regulator"/>
    <property type="match status" value="1"/>
</dbReference>
<dbReference type="EMBL" id="AP024237">
    <property type="protein sequence ID" value="BCO34625.1"/>
    <property type="molecule type" value="Genomic_DNA"/>
</dbReference>
<comment type="cofactor">
    <cofactor evidence="2">
        <name>Mn(2+)</name>
        <dbReference type="ChEBI" id="CHEBI:29035"/>
    </cofactor>
</comment>
<evidence type="ECO:0000256" key="23">
    <source>
        <dbReference type="ARBA" id="ARBA00023163"/>
    </source>
</evidence>
<dbReference type="CDD" id="cd00075">
    <property type="entry name" value="HATPase"/>
    <property type="match status" value="1"/>
</dbReference>
<accession>A0A7R7JG99</accession>
<dbReference type="InterPro" id="IPR005467">
    <property type="entry name" value="His_kinase_dom"/>
</dbReference>
<dbReference type="Gene3D" id="6.10.340.10">
    <property type="match status" value="1"/>
</dbReference>
<feature type="DNA-binding region" description="OmpR/PhoB-type" evidence="27">
    <location>
        <begin position="1"/>
        <end position="96"/>
    </location>
</feature>
<keyword evidence="22 29" id="KW-0472">Membrane</keyword>
<evidence type="ECO:0000259" key="32">
    <source>
        <dbReference type="PROSITE" id="PS51755"/>
    </source>
</evidence>
<keyword evidence="17" id="KW-0902">Two-component regulatory system</keyword>
<dbReference type="PROSITE" id="PS50885">
    <property type="entry name" value="HAMP"/>
    <property type="match status" value="1"/>
</dbReference>
<evidence type="ECO:0000259" key="31">
    <source>
        <dbReference type="PROSITE" id="PS50885"/>
    </source>
</evidence>
<evidence type="ECO:0000256" key="26">
    <source>
        <dbReference type="ARBA" id="ARBA00041776"/>
    </source>
</evidence>
<dbReference type="InterPro" id="IPR050980">
    <property type="entry name" value="2C_sensor_his_kinase"/>
</dbReference>
<evidence type="ECO:0000256" key="25">
    <source>
        <dbReference type="ARBA" id="ARBA00040454"/>
    </source>
</evidence>
<dbReference type="PANTHER" id="PTHR44936">
    <property type="entry name" value="SENSOR PROTEIN CREC"/>
    <property type="match status" value="1"/>
</dbReference>
<feature type="transmembrane region" description="Helical" evidence="29">
    <location>
        <begin position="124"/>
        <end position="147"/>
    </location>
</feature>
<evidence type="ECO:0000256" key="8">
    <source>
        <dbReference type="ARBA" id="ARBA00022679"/>
    </source>
</evidence>
<feature type="compositionally biased region" description="Low complexity" evidence="28">
    <location>
        <begin position="571"/>
        <end position="583"/>
    </location>
</feature>
<dbReference type="InterPro" id="IPR004358">
    <property type="entry name" value="Sig_transdc_His_kin-like_C"/>
</dbReference>
<evidence type="ECO:0000256" key="3">
    <source>
        <dbReference type="ARBA" id="ARBA00001946"/>
    </source>
</evidence>
<dbReference type="SUPFAM" id="SSF47384">
    <property type="entry name" value="Homodimeric domain of signal transducing histidine kinase"/>
    <property type="match status" value="1"/>
</dbReference>
<dbReference type="PROSITE" id="PS51755">
    <property type="entry name" value="OMPR_PHOB"/>
    <property type="match status" value="1"/>
</dbReference>
<evidence type="ECO:0000256" key="12">
    <source>
        <dbReference type="ARBA" id="ARBA00022801"/>
    </source>
</evidence>
<evidence type="ECO:0000256" key="1">
    <source>
        <dbReference type="ARBA" id="ARBA00000085"/>
    </source>
</evidence>
<evidence type="ECO:0000259" key="30">
    <source>
        <dbReference type="PROSITE" id="PS50109"/>
    </source>
</evidence>
<dbReference type="AlphaFoldDB" id="A0A7R7JG99"/>
<evidence type="ECO:0000256" key="21">
    <source>
        <dbReference type="ARBA" id="ARBA00023125"/>
    </source>
</evidence>
<evidence type="ECO:0000256" key="2">
    <source>
        <dbReference type="ARBA" id="ARBA00001936"/>
    </source>
</evidence>
<evidence type="ECO:0000256" key="17">
    <source>
        <dbReference type="ARBA" id="ARBA00023012"/>
    </source>
</evidence>
<evidence type="ECO:0000256" key="20">
    <source>
        <dbReference type="ARBA" id="ARBA00023026"/>
    </source>
</evidence>
<dbReference type="EC" id="2.7.13.3" evidence="5"/>
<evidence type="ECO:0000256" key="11">
    <source>
        <dbReference type="ARBA" id="ARBA00022777"/>
    </source>
</evidence>
<keyword evidence="12" id="KW-0378">Hydrolase</keyword>
<keyword evidence="16 29" id="KW-1133">Transmembrane helix</keyword>
<dbReference type="SMART" id="SM00387">
    <property type="entry name" value="HATPase_c"/>
    <property type="match status" value="1"/>
</dbReference>
<feature type="domain" description="Histidine kinase" evidence="30">
    <location>
        <begin position="346"/>
        <end position="566"/>
    </location>
</feature>
<keyword evidence="8" id="KW-0808">Transferase</keyword>
<dbReference type="SMART" id="SM00862">
    <property type="entry name" value="Trans_reg_C"/>
    <property type="match status" value="1"/>
</dbReference>
<keyword evidence="20" id="KW-0843">Virulence</keyword>
<keyword evidence="11 33" id="KW-0418">Kinase</keyword>
<dbReference type="PRINTS" id="PR00344">
    <property type="entry name" value="BCTRLSENSOR"/>
</dbReference>
<feature type="domain" description="HAMP" evidence="31">
    <location>
        <begin position="286"/>
        <end position="338"/>
    </location>
</feature>
<evidence type="ECO:0000313" key="33">
    <source>
        <dbReference type="EMBL" id="BCO34625.1"/>
    </source>
</evidence>
<comment type="catalytic activity">
    <reaction evidence="1">
        <text>ATP + protein L-histidine = ADP + protein N-phospho-L-histidine.</text>
        <dbReference type="EC" id="2.7.13.3"/>
    </reaction>
</comment>
<keyword evidence="15" id="KW-0904">Protein phosphatase</keyword>
<dbReference type="InterPro" id="IPR016032">
    <property type="entry name" value="Sig_transdc_resp-reg_C-effctor"/>
</dbReference>
<keyword evidence="14" id="KW-0460">Magnesium</keyword>
<dbReference type="InterPro" id="IPR036890">
    <property type="entry name" value="HATPase_C_sf"/>
</dbReference>
<dbReference type="InterPro" id="IPR036097">
    <property type="entry name" value="HisK_dim/P_sf"/>
</dbReference>
<dbReference type="GO" id="GO:0000155">
    <property type="term" value="F:phosphorelay sensor kinase activity"/>
    <property type="evidence" value="ECO:0007669"/>
    <property type="project" value="InterPro"/>
</dbReference>
<evidence type="ECO:0000256" key="9">
    <source>
        <dbReference type="ARBA" id="ARBA00022692"/>
    </source>
</evidence>
<evidence type="ECO:0000256" key="19">
    <source>
        <dbReference type="ARBA" id="ARBA00023016"/>
    </source>
</evidence>
<dbReference type="SMART" id="SM00304">
    <property type="entry name" value="HAMP"/>
    <property type="match status" value="1"/>
</dbReference>
<evidence type="ECO:0000256" key="22">
    <source>
        <dbReference type="ARBA" id="ARBA00023136"/>
    </source>
</evidence>
<keyword evidence="7" id="KW-0597">Phosphoprotein</keyword>
<keyword evidence="9 29" id="KW-0812">Transmembrane</keyword>
<evidence type="ECO:0000256" key="18">
    <source>
        <dbReference type="ARBA" id="ARBA00023015"/>
    </source>
</evidence>
<keyword evidence="13" id="KW-0067">ATP-binding</keyword>
<dbReference type="FunFam" id="3.30.565.10:FF:000066">
    <property type="entry name" value="Two-component sensor kinase MprB"/>
    <property type="match status" value="1"/>
</dbReference>
<dbReference type="Pfam" id="PF02518">
    <property type="entry name" value="HATPase_c"/>
    <property type="match status" value="1"/>
</dbReference>
<keyword evidence="10" id="KW-0547">Nucleotide-binding</keyword>
<dbReference type="GO" id="GO:0004721">
    <property type="term" value="F:phosphoprotein phosphatase activity"/>
    <property type="evidence" value="ECO:0007669"/>
    <property type="project" value="UniProtKB-KW"/>
</dbReference>
<evidence type="ECO:0000256" key="28">
    <source>
        <dbReference type="SAM" id="MobiDB-lite"/>
    </source>
</evidence>
<evidence type="ECO:0000256" key="6">
    <source>
        <dbReference type="ARBA" id="ARBA00022475"/>
    </source>
</evidence>
<dbReference type="InterPro" id="IPR003594">
    <property type="entry name" value="HATPase_dom"/>
</dbReference>
<evidence type="ECO:0000256" key="14">
    <source>
        <dbReference type="ARBA" id="ARBA00022842"/>
    </source>
</evidence>
<organism evidence="33 34">
    <name type="scientific">Mycobacterium heckeshornense</name>
    <dbReference type="NCBI Taxonomy" id="110505"/>
    <lineage>
        <taxon>Bacteria</taxon>
        <taxon>Bacillati</taxon>
        <taxon>Actinomycetota</taxon>
        <taxon>Actinomycetes</taxon>
        <taxon>Mycobacteriales</taxon>
        <taxon>Mycobacteriaceae</taxon>
        <taxon>Mycobacterium</taxon>
    </lineage>
</organism>
<dbReference type="Proteomes" id="UP000595446">
    <property type="component" value="Chromosome"/>
</dbReference>
<proteinExistence type="predicted"/>
<evidence type="ECO:0000256" key="16">
    <source>
        <dbReference type="ARBA" id="ARBA00022989"/>
    </source>
</evidence>
<dbReference type="InterPro" id="IPR003660">
    <property type="entry name" value="HAMP_dom"/>
</dbReference>
<dbReference type="PANTHER" id="PTHR44936:SF9">
    <property type="entry name" value="SENSOR PROTEIN CREC"/>
    <property type="match status" value="1"/>
</dbReference>
<evidence type="ECO:0000256" key="27">
    <source>
        <dbReference type="PROSITE-ProRule" id="PRU01091"/>
    </source>
</evidence>
<dbReference type="CDD" id="cd06225">
    <property type="entry name" value="HAMP"/>
    <property type="match status" value="1"/>
</dbReference>
<dbReference type="Pfam" id="PF00672">
    <property type="entry name" value="HAMP"/>
    <property type="match status" value="1"/>
</dbReference>
<dbReference type="Gene3D" id="1.10.287.130">
    <property type="match status" value="1"/>
</dbReference>
<dbReference type="Pfam" id="PF00512">
    <property type="entry name" value="HisKA"/>
    <property type="match status" value="1"/>
</dbReference>
<keyword evidence="34" id="KW-1185">Reference proteome</keyword>
<keyword evidence="19" id="KW-0346">Stress response</keyword>
<comment type="cofactor">
    <cofactor evidence="3">
        <name>Mg(2+)</name>
        <dbReference type="ChEBI" id="CHEBI:18420"/>
    </cofactor>
</comment>
<dbReference type="InterPro" id="IPR003661">
    <property type="entry name" value="HisK_dim/P_dom"/>
</dbReference>
<dbReference type="GO" id="GO:0003677">
    <property type="term" value="F:DNA binding"/>
    <property type="evidence" value="ECO:0007669"/>
    <property type="project" value="UniProtKB-UniRule"/>
</dbReference>
<dbReference type="SUPFAM" id="SSF158472">
    <property type="entry name" value="HAMP domain-like"/>
    <property type="match status" value="1"/>
</dbReference>
<dbReference type="InterPro" id="IPR036388">
    <property type="entry name" value="WH-like_DNA-bd_sf"/>
</dbReference>
<dbReference type="InterPro" id="IPR001867">
    <property type="entry name" value="OmpR/PhoB-type_DNA-bd"/>
</dbReference>
<evidence type="ECO:0000256" key="15">
    <source>
        <dbReference type="ARBA" id="ARBA00022912"/>
    </source>
</evidence>
<dbReference type="SUPFAM" id="SSF55874">
    <property type="entry name" value="ATPase domain of HSP90 chaperone/DNA topoisomerase II/histidine kinase"/>
    <property type="match status" value="1"/>
</dbReference>
<evidence type="ECO:0000256" key="24">
    <source>
        <dbReference type="ARBA" id="ARBA00023211"/>
    </source>
</evidence>
<sequence length="605" mass="65341">MTFSDLTLDPITREVTRGQRQISLTRTEFALLEMLIANPRRVLTRSRILEEVWGFDFPTSGNALEVYVGYLRRKTEAEGEPRLIHTVRGVGYVLRETPPLMSLFRRRRRVPLRPTTSLSLRWRVMLLAMSMVAMVVVLMAAAVYAVISAAAYKDIDNQLQSRAQMLIASGSLAADPAKAIEGTAYSDVNAMLVNPGRSVYTAHQEGQTLPVGGPEKAVIRGDLFMSRRTAGDQRVLAIRLPNGSSLLISKSLAPTDAVMTKLRWVLLIVGGIGVAVAAVAGAMVTRAGLRPVARLTEAAERVARTDDLRPIPVFGSDELARLTEAFNLMLRALAESRERQARLVTDAGHELRTPLTSLRTNVELLMASMEPGAPPLPEQEMVGLRADVLAQIEELSTLVGDLVDLTRYDAGEVVHESVDMSDIVDRSLERVRRRRNDIQFDVQVIPWQVHGDAGGLARAVLNLLDNAAKWSPPGGRVGVTLRQLDPAYAELVVSDNGPGIPPHERSLVFERFFRSASARAMPGSGLGLAIVKQVVLKHGGALRVEDTVPGGQPPGTSIYVLLPGRPLPVAAHPAPAADAGRTADSGNSLGPANVVSADSQSTQAG</sequence>
<feature type="transmembrane region" description="Helical" evidence="29">
    <location>
        <begin position="264"/>
        <end position="284"/>
    </location>
</feature>
<keyword evidence="21 27" id="KW-0238">DNA-binding</keyword>
<keyword evidence="18" id="KW-0805">Transcription regulation</keyword>
<dbReference type="GO" id="GO:0006355">
    <property type="term" value="P:regulation of DNA-templated transcription"/>
    <property type="evidence" value="ECO:0007669"/>
    <property type="project" value="InterPro"/>
</dbReference>
<comment type="subcellular location">
    <subcellularLocation>
        <location evidence="4">Cell membrane</location>
        <topology evidence="4">Multi-pass membrane protein</topology>
    </subcellularLocation>
</comment>
<name>A0A7R7JG99_9MYCO</name>
<evidence type="ECO:0000256" key="4">
    <source>
        <dbReference type="ARBA" id="ARBA00004651"/>
    </source>
</evidence>
<dbReference type="GO" id="GO:0005886">
    <property type="term" value="C:plasma membrane"/>
    <property type="evidence" value="ECO:0007669"/>
    <property type="project" value="UniProtKB-SubCell"/>
</dbReference>
<evidence type="ECO:0000256" key="7">
    <source>
        <dbReference type="ARBA" id="ARBA00022553"/>
    </source>
</evidence>
<evidence type="ECO:0000313" key="34">
    <source>
        <dbReference type="Proteomes" id="UP000595446"/>
    </source>
</evidence>
<dbReference type="Pfam" id="PF00486">
    <property type="entry name" value="Trans_reg_C"/>
    <property type="match status" value="1"/>
</dbReference>
<feature type="compositionally biased region" description="Polar residues" evidence="28">
    <location>
        <begin position="584"/>
        <end position="605"/>
    </location>
</feature>
<reference evidence="33 34" key="1">
    <citation type="submission" date="2020-12" db="EMBL/GenBank/DDBJ databases">
        <title>Complete genome sequence of Mycobacterium heckeshornense JCM 15655T, closely related to a pathogenic non-tuberculous mycobacterial species Mycobacterium xenopi.</title>
        <authorList>
            <person name="Yoshida M."/>
            <person name="Fukano H."/>
            <person name="Asakura T."/>
            <person name="Suzuki M."/>
            <person name="Hoshino Y."/>
        </authorList>
    </citation>
    <scope>NUCLEOTIDE SEQUENCE [LARGE SCALE GENOMIC DNA]</scope>
    <source>
        <strain evidence="33 34">JCM 15655</strain>
    </source>
</reference>
<evidence type="ECO:0000256" key="13">
    <source>
        <dbReference type="ARBA" id="ARBA00022840"/>
    </source>
</evidence>
<dbReference type="Gene3D" id="3.30.565.10">
    <property type="entry name" value="Histidine kinase-like ATPase, C-terminal domain"/>
    <property type="match status" value="1"/>
</dbReference>
<feature type="region of interest" description="Disordered" evidence="28">
    <location>
        <begin position="571"/>
        <end position="605"/>
    </location>
</feature>
<keyword evidence="6" id="KW-1003">Cell membrane</keyword>
<dbReference type="CDD" id="cd00383">
    <property type="entry name" value="trans_reg_C"/>
    <property type="match status" value="1"/>
</dbReference>
<dbReference type="SMART" id="SM00388">
    <property type="entry name" value="HisKA"/>
    <property type="match status" value="1"/>
</dbReference>
<protein>
    <recommendedName>
        <fullName evidence="25">Signal transduction histidine-protein kinase/phosphatase MprB</fullName>
        <ecNumber evidence="5">2.7.13.3</ecNumber>
    </recommendedName>
    <alternativeName>
        <fullName evidence="26">Mycobacterial persistence regulator B</fullName>
    </alternativeName>
</protein>
<dbReference type="GO" id="GO:0005524">
    <property type="term" value="F:ATP binding"/>
    <property type="evidence" value="ECO:0007669"/>
    <property type="project" value="UniProtKB-KW"/>
</dbReference>
<dbReference type="Gene3D" id="1.10.10.10">
    <property type="entry name" value="Winged helix-like DNA-binding domain superfamily/Winged helix DNA-binding domain"/>
    <property type="match status" value="1"/>
</dbReference>
<evidence type="ECO:0000256" key="10">
    <source>
        <dbReference type="ARBA" id="ARBA00022741"/>
    </source>
</evidence>
<dbReference type="CDD" id="cd00082">
    <property type="entry name" value="HisKA"/>
    <property type="match status" value="1"/>
</dbReference>